<dbReference type="AlphaFoldDB" id="A0A0E2AU30"/>
<dbReference type="PROSITE" id="PS50172">
    <property type="entry name" value="BRCT"/>
    <property type="match status" value="1"/>
</dbReference>
<feature type="domain" description="BRCT" evidence="3">
    <location>
        <begin position="227"/>
        <end position="317"/>
    </location>
</feature>
<gene>
    <name evidence="4" type="ORF">HMPREF1056_01389</name>
</gene>
<dbReference type="Proteomes" id="UP000003879">
    <property type="component" value="Unassembled WGS sequence"/>
</dbReference>
<reference evidence="4 5" key="1">
    <citation type="submission" date="2012-02" db="EMBL/GenBank/DDBJ databases">
        <title>The Genome Sequence of Bacteroides fragilis CL07T12C05.</title>
        <authorList>
            <consortium name="The Broad Institute Genome Sequencing Platform"/>
            <person name="Earl A."/>
            <person name="Ward D."/>
            <person name="Feldgarden M."/>
            <person name="Gevers D."/>
            <person name="Zitomersky N.L."/>
            <person name="Coyne M.J."/>
            <person name="Comstock L.E."/>
            <person name="Young S.K."/>
            <person name="Zeng Q."/>
            <person name="Gargeya S."/>
            <person name="Fitzgerald M."/>
            <person name="Haas B."/>
            <person name="Abouelleil A."/>
            <person name="Alvarado L."/>
            <person name="Arachchi H.M."/>
            <person name="Berlin A."/>
            <person name="Chapman S.B."/>
            <person name="Gearin G."/>
            <person name="Goldberg J."/>
            <person name="Griggs A."/>
            <person name="Gujja S."/>
            <person name="Hansen M."/>
            <person name="Heiman D."/>
            <person name="Howarth C."/>
            <person name="Larimer J."/>
            <person name="Lui A."/>
            <person name="MacDonald P.J.P."/>
            <person name="McCowen C."/>
            <person name="Montmayeur A."/>
            <person name="Murphy C."/>
            <person name="Neiman D."/>
            <person name="Pearson M."/>
            <person name="Priest M."/>
            <person name="Roberts A."/>
            <person name="Saif S."/>
            <person name="Shea T."/>
            <person name="Sisk P."/>
            <person name="Stolte C."/>
            <person name="Sykes S."/>
            <person name="Wortman J."/>
            <person name="Nusbaum C."/>
            <person name="Birren B."/>
        </authorList>
    </citation>
    <scope>NUCLEOTIDE SEQUENCE [LARGE SCALE GENOMIC DNA]</scope>
    <source>
        <strain evidence="4 5">CL07T12C05</strain>
    </source>
</reference>
<dbReference type="HOGENOM" id="CLU_047806_0_1_10"/>
<evidence type="ECO:0000259" key="3">
    <source>
        <dbReference type="PROSITE" id="PS50172"/>
    </source>
</evidence>
<dbReference type="RefSeq" id="WP_005795458.1">
    <property type="nucleotide sequence ID" value="NZ_JH724215.1"/>
</dbReference>
<dbReference type="PANTHER" id="PTHR30231:SF42">
    <property type="entry name" value="EXONUCLEASE"/>
    <property type="match status" value="1"/>
</dbReference>
<dbReference type="InterPro" id="IPR036420">
    <property type="entry name" value="BRCT_dom_sf"/>
</dbReference>
<name>A0A0E2AU30_BACFG</name>
<dbReference type="SUPFAM" id="SSF52113">
    <property type="entry name" value="BRCT domain"/>
    <property type="match status" value="1"/>
</dbReference>
<dbReference type="Pfam" id="PF00533">
    <property type="entry name" value="BRCT"/>
    <property type="match status" value="1"/>
</dbReference>
<evidence type="ECO:0000256" key="1">
    <source>
        <dbReference type="ARBA" id="ARBA00025483"/>
    </source>
</evidence>
<dbReference type="GO" id="GO:0005829">
    <property type="term" value="C:cytosol"/>
    <property type="evidence" value="ECO:0007669"/>
    <property type="project" value="TreeGrafter"/>
</dbReference>
<dbReference type="Gene3D" id="3.30.420.10">
    <property type="entry name" value="Ribonuclease H-like superfamily/Ribonuclease H"/>
    <property type="match status" value="1"/>
</dbReference>
<proteinExistence type="predicted"/>
<evidence type="ECO:0000313" key="5">
    <source>
        <dbReference type="Proteomes" id="UP000003879"/>
    </source>
</evidence>
<dbReference type="SMART" id="SM00479">
    <property type="entry name" value="EXOIII"/>
    <property type="match status" value="1"/>
</dbReference>
<dbReference type="Pfam" id="PF00929">
    <property type="entry name" value="RNase_T"/>
    <property type="match status" value="1"/>
</dbReference>
<protein>
    <recommendedName>
        <fullName evidence="3">BRCT domain-containing protein</fullName>
    </recommendedName>
</protein>
<sequence>MEIYDFISIDFETANEYRDSACQLGITTVQNGAIKDVKSWIINPEQSFSTFNTSIHGIDETMVQGQPTFKELWPEILPYFGNEEMGNIIVAHNATFDINVLLCMLERYNIVPLDGIFLCTLAIARRTWVQPSYSLSSLCNAFNIIPGKHDAGEDSRACAELLLLAAKEKEVDLSKDIACDNDFNDIENKFQVYFGTFNSQGYIPSTCKRKQKAKLLQAIKGDKSKENPDSIFYQKHVVFTGTLSSMRRLEAQQIIADIGGINQTGVNKETDYLIVGQQDFKIVGEDGMSSKQEKAIKMIEKGATLEILSENDFLRSL</sequence>
<dbReference type="PATRIC" id="fig|997883.3.peg.1462"/>
<dbReference type="GO" id="GO:0006259">
    <property type="term" value="P:DNA metabolic process"/>
    <property type="evidence" value="ECO:0007669"/>
    <property type="project" value="UniProtKB-ARBA"/>
</dbReference>
<dbReference type="InterPro" id="IPR013520">
    <property type="entry name" value="Ribonucl_H"/>
</dbReference>
<dbReference type="CDD" id="cd17748">
    <property type="entry name" value="BRCT_DNA_ligase_like"/>
    <property type="match status" value="1"/>
</dbReference>
<dbReference type="CDD" id="cd06130">
    <property type="entry name" value="DNA_pol_III_epsilon_like"/>
    <property type="match status" value="1"/>
</dbReference>
<evidence type="ECO:0000256" key="2">
    <source>
        <dbReference type="ARBA" id="ARBA00026073"/>
    </source>
</evidence>
<dbReference type="GO" id="GO:0008408">
    <property type="term" value="F:3'-5' exonuclease activity"/>
    <property type="evidence" value="ECO:0007669"/>
    <property type="project" value="TreeGrafter"/>
</dbReference>
<comment type="function">
    <text evidence="1">DNA polymerase III is a complex, multichain enzyme responsible for most of the replicative synthesis in bacteria. The epsilon subunit contain the editing function and is a proofreading 3'-5' exonuclease.</text>
</comment>
<dbReference type="Gene3D" id="3.40.50.10190">
    <property type="entry name" value="BRCT domain"/>
    <property type="match status" value="1"/>
</dbReference>
<dbReference type="InterPro" id="IPR001357">
    <property type="entry name" value="BRCT_dom"/>
</dbReference>
<comment type="subunit">
    <text evidence="2">DNA polymerase III contains a core (composed of alpha, epsilon and theta chains) that associates with a tau subunit. This core dimerizes to form the POLIII' complex. PolIII' associates with the gamma complex (composed of gamma, delta, delta', psi and chi chains) and with the beta chain to form the complete DNA polymerase III complex.</text>
</comment>
<organism evidence="4 5">
    <name type="scientific">Bacteroides fragilis CL07T12C05</name>
    <dbReference type="NCBI Taxonomy" id="997883"/>
    <lineage>
        <taxon>Bacteria</taxon>
        <taxon>Pseudomonadati</taxon>
        <taxon>Bacteroidota</taxon>
        <taxon>Bacteroidia</taxon>
        <taxon>Bacteroidales</taxon>
        <taxon>Bacteroidaceae</taxon>
        <taxon>Bacteroides</taxon>
    </lineage>
</organism>
<dbReference type="SUPFAM" id="SSF53098">
    <property type="entry name" value="Ribonuclease H-like"/>
    <property type="match status" value="1"/>
</dbReference>
<dbReference type="EMBL" id="AGXN01000007">
    <property type="protein sequence ID" value="EIY98520.1"/>
    <property type="molecule type" value="Genomic_DNA"/>
</dbReference>
<dbReference type="InterPro" id="IPR036397">
    <property type="entry name" value="RNaseH_sf"/>
</dbReference>
<dbReference type="PANTHER" id="PTHR30231">
    <property type="entry name" value="DNA POLYMERASE III SUBUNIT EPSILON"/>
    <property type="match status" value="1"/>
</dbReference>
<comment type="caution">
    <text evidence="4">The sequence shown here is derived from an EMBL/GenBank/DDBJ whole genome shotgun (WGS) entry which is preliminary data.</text>
</comment>
<evidence type="ECO:0000313" key="4">
    <source>
        <dbReference type="EMBL" id="EIY98520.1"/>
    </source>
</evidence>
<dbReference type="FunFam" id="3.30.420.10:FF:000045">
    <property type="entry name" value="3'-5' exonuclease DinG"/>
    <property type="match status" value="1"/>
</dbReference>
<dbReference type="InterPro" id="IPR012337">
    <property type="entry name" value="RNaseH-like_sf"/>
</dbReference>
<dbReference type="GO" id="GO:0003676">
    <property type="term" value="F:nucleic acid binding"/>
    <property type="evidence" value="ECO:0007669"/>
    <property type="project" value="InterPro"/>
</dbReference>
<accession>A0A0E2AU30</accession>